<evidence type="ECO:0000313" key="10">
    <source>
        <dbReference type="Proteomes" id="UP000194474"/>
    </source>
</evidence>
<feature type="transmembrane region" description="Helical" evidence="7">
    <location>
        <begin position="173"/>
        <end position="197"/>
    </location>
</feature>
<organism evidence="9 10">
    <name type="scientific">Devosia lucknowensis</name>
    <dbReference type="NCBI Taxonomy" id="1096929"/>
    <lineage>
        <taxon>Bacteria</taxon>
        <taxon>Pseudomonadati</taxon>
        <taxon>Pseudomonadota</taxon>
        <taxon>Alphaproteobacteria</taxon>
        <taxon>Hyphomicrobiales</taxon>
        <taxon>Devosiaceae</taxon>
        <taxon>Devosia</taxon>
    </lineage>
</organism>
<keyword evidence="3 7" id="KW-0997">Cell inner membrane</keyword>
<proteinExistence type="inferred from homology"/>
<dbReference type="NCBIfam" id="TIGR00786">
    <property type="entry name" value="dctM"/>
    <property type="match status" value="1"/>
</dbReference>
<feature type="transmembrane region" description="Helical" evidence="7">
    <location>
        <begin position="99"/>
        <end position="121"/>
    </location>
</feature>
<feature type="transmembrane region" description="Helical" evidence="7">
    <location>
        <begin position="59"/>
        <end position="79"/>
    </location>
</feature>
<keyword evidence="5 7" id="KW-1133">Transmembrane helix</keyword>
<comment type="function">
    <text evidence="7">Part of the tripartite ATP-independent periplasmic (TRAP) transport system.</text>
</comment>
<evidence type="ECO:0000256" key="4">
    <source>
        <dbReference type="ARBA" id="ARBA00022692"/>
    </source>
</evidence>
<protein>
    <recommendedName>
        <fullName evidence="7">TRAP transporter large permease protein</fullName>
    </recommendedName>
</protein>
<evidence type="ECO:0000256" key="3">
    <source>
        <dbReference type="ARBA" id="ARBA00022519"/>
    </source>
</evidence>
<feature type="transmembrane region" description="Helical" evidence="7">
    <location>
        <begin position="142"/>
        <end position="167"/>
    </location>
</feature>
<dbReference type="OrthoDB" id="7824289at2"/>
<feature type="transmembrane region" description="Helical" evidence="7">
    <location>
        <begin position="246"/>
        <end position="265"/>
    </location>
</feature>
<evidence type="ECO:0000256" key="1">
    <source>
        <dbReference type="ARBA" id="ARBA00004429"/>
    </source>
</evidence>
<dbReference type="PIRSF" id="PIRSF006066">
    <property type="entry name" value="HI0050"/>
    <property type="match status" value="1"/>
</dbReference>
<sequence length="439" mass="46728">MTTISLAFSLALGLITVLAFLGLPMGLAMICGSVLYLLMRGQDPGIVAEQFLNGMYSNYIMLAVPLFILAAEIMNSGTLSDRLLKWCDALVGRFRGGLAQVNVLQSIVFAGMSGSAVADAAGSGKMMQHMMTQNDKYTPSYAAALTAVTAVIGPIIPPSIPMVLYALVADTSIGYLFLGGVVPGLLMAGFMMVQIAITARVRDFPVEEPVPLRKLPRMTWEALPVLFMPIVLMYGIYGGITTPTEAAAVAAAYALLVSAVVYRAVKAPDLYQSVLTSAKTTASIGMLIAGALVFNYVVTVENIPRTISAILISWDLNPITFLIIVNIILLILGCVLEGTTILLVIVPVLIPTAQALGIDMVHFGVVAVVNIMLGLITPPYGLLLFIMTRISGSPMKHIIGDVMPFLWTLIGALILFTFVPETVLWLPKLFGYVPGGAGL</sequence>
<dbReference type="EMBL" id="FXWK01000001">
    <property type="protein sequence ID" value="SMQ64699.1"/>
    <property type="molecule type" value="Genomic_DNA"/>
</dbReference>
<dbReference type="GO" id="GO:0022857">
    <property type="term" value="F:transmembrane transporter activity"/>
    <property type="evidence" value="ECO:0007669"/>
    <property type="project" value="UniProtKB-UniRule"/>
</dbReference>
<name>A0A1Y6ER01_9HYPH</name>
<keyword evidence="10" id="KW-1185">Reference proteome</keyword>
<evidence type="ECO:0000256" key="5">
    <source>
        <dbReference type="ARBA" id="ARBA00022989"/>
    </source>
</evidence>
<reference evidence="10" key="1">
    <citation type="submission" date="2017-04" db="EMBL/GenBank/DDBJ databases">
        <authorList>
            <person name="Varghese N."/>
            <person name="Submissions S."/>
        </authorList>
    </citation>
    <scope>NUCLEOTIDE SEQUENCE [LARGE SCALE GENOMIC DNA]</scope>
</reference>
<evidence type="ECO:0000256" key="2">
    <source>
        <dbReference type="ARBA" id="ARBA00022475"/>
    </source>
</evidence>
<accession>A0A1Y6ER01</accession>
<evidence type="ECO:0000256" key="6">
    <source>
        <dbReference type="ARBA" id="ARBA00023136"/>
    </source>
</evidence>
<keyword evidence="7" id="KW-0813">Transport</keyword>
<feature type="transmembrane region" description="Helical" evidence="7">
    <location>
        <begin position="318"/>
        <end position="336"/>
    </location>
</feature>
<feature type="transmembrane region" description="Helical" evidence="7">
    <location>
        <begin position="6"/>
        <end position="38"/>
    </location>
</feature>
<dbReference type="Pfam" id="PF06808">
    <property type="entry name" value="DctM"/>
    <property type="match status" value="1"/>
</dbReference>
<gene>
    <name evidence="9" type="ORF">SAMN06295905_1038</name>
</gene>
<feature type="transmembrane region" description="Helical" evidence="7">
    <location>
        <begin position="277"/>
        <end position="298"/>
    </location>
</feature>
<evidence type="ECO:0000256" key="7">
    <source>
        <dbReference type="RuleBase" id="RU369079"/>
    </source>
</evidence>
<keyword evidence="2" id="KW-1003">Cell membrane</keyword>
<feature type="domain" description="TRAP C4-dicarboxylate transport system permease DctM subunit" evidence="8">
    <location>
        <begin position="13"/>
        <end position="421"/>
    </location>
</feature>
<feature type="transmembrane region" description="Helical" evidence="7">
    <location>
        <begin position="341"/>
        <end position="358"/>
    </location>
</feature>
<dbReference type="Proteomes" id="UP000194474">
    <property type="component" value="Unassembled WGS sequence"/>
</dbReference>
<dbReference type="GO" id="GO:0005886">
    <property type="term" value="C:plasma membrane"/>
    <property type="evidence" value="ECO:0007669"/>
    <property type="project" value="UniProtKB-SubCell"/>
</dbReference>
<evidence type="ECO:0000313" key="9">
    <source>
        <dbReference type="EMBL" id="SMQ64699.1"/>
    </source>
</evidence>
<dbReference type="AlphaFoldDB" id="A0A1Y6ER01"/>
<dbReference type="PANTHER" id="PTHR33362">
    <property type="entry name" value="SIALIC ACID TRAP TRANSPORTER PERMEASE PROTEIN SIAT-RELATED"/>
    <property type="match status" value="1"/>
</dbReference>
<evidence type="ECO:0000259" key="8">
    <source>
        <dbReference type="Pfam" id="PF06808"/>
    </source>
</evidence>
<dbReference type="PANTHER" id="PTHR33362:SF5">
    <property type="entry name" value="C4-DICARBOXYLATE TRAP TRANSPORTER LARGE PERMEASE PROTEIN DCTM"/>
    <property type="match status" value="1"/>
</dbReference>
<feature type="transmembrane region" description="Helical" evidence="7">
    <location>
        <begin position="398"/>
        <end position="419"/>
    </location>
</feature>
<keyword evidence="6 7" id="KW-0472">Membrane</keyword>
<comment type="subunit">
    <text evidence="7">The complex comprises the extracytoplasmic solute receptor protein and the two transmembrane proteins.</text>
</comment>
<dbReference type="InterPro" id="IPR004681">
    <property type="entry name" value="TRAP_DctM"/>
</dbReference>
<dbReference type="InterPro" id="IPR010656">
    <property type="entry name" value="DctM"/>
</dbReference>
<feature type="transmembrane region" description="Helical" evidence="7">
    <location>
        <begin position="218"/>
        <end position="240"/>
    </location>
</feature>
<comment type="subcellular location">
    <subcellularLocation>
        <location evidence="1 7">Cell inner membrane</location>
        <topology evidence="1 7">Multi-pass membrane protein</topology>
    </subcellularLocation>
</comment>
<comment type="similarity">
    <text evidence="7">Belongs to the TRAP transporter large permease family.</text>
</comment>
<dbReference type="RefSeq" id="WP_086469412.1">
    <property type="nucleotide sequence ID" value="NZ_FXWK01000001.1"/>
</dbReference>
<keyword evidence="4 7" id="KW-0812">Transmembrane</keyword>
<feature type="transmembrane region" description="Helical" evidence="7">
    <location>
        <begin position="364"/>
        <end position="386"/>
    </location>
</feature>